<protein>
    <submittedName>
        <fullName evidence="1">Uncharacterized protein</fullName>
    </submittedName>
</protein>
<dbReference type="Proteomes" id="UP000230837">
    <property type="component" value="Unassembled WGS sequence"/>
</dbReference>
<accession>A0A2M7IPT4</accession>
<name>A0A2M7IPT4_9BACT</name>
<gene>
    <name evidence="1" type="ORF">COZ82_00015</name>
</gene>
<organism evidence="1 2">
    <name type="scientific">Candidatus Kaiserbacteria bacterium CG_4_8_14_3_um_filter_38_9</name>
    <dbReference type="NCBI Taxonomy" id="1974599"/>
    <lineage>
        <taxon>Bacteria</taxon>
        <taxon>Candidatus Kaiseribacteriota</taxon>
    </lineage>
</organism>
<dbReference type="EMBL" id="PFHR01000001">
    <property type="protein sequence ID" value="PIW97356.1"/>
    <property type="molecule type" value="Genomic_DNA"/>
</dbReference>
<reference evidence="2" key="1">
    <citation type="submission" date="2017-09" db="EMBL/GenBank/DDBJ databases">
        <title>Depth-based differentiation of microbial function through sediment-hosted aquifers and enrichment of novel symbionts in the deep terrestrial subsurface.</title>
        <authorList>
            <person name="Probst A.J."/>
            <person name="Ladd B."/>
            <person name="Jarett J.K."/>
            <person name="Geller-Mcgrath D.E."/>
            <person name="Sieber C.M.K."/>
            <person name="Emerson J.B."/>
            <person name="Anantharaman K."/>
            <person name="Thomas B.C."/>
            <person name="Malmstrom R."/>
            <person name="Stieglmeier M."/>
            <person name="Klingl A."/>
            <person name="Woyke T."/>
            <person name="Ryan C.M."/>
            <person name="Banfield J.F."/>
        </authorList>
    </citation>
    <scope>NUCLEOTIDE SEQUENCE [LARGE SCALE GENOMIC DNA]</scope>
</reference>
<evidence type="ECO:0000313" key="1">
    <source>
        <dbReference type="EMBL" id="PIW97356.1"/>
    </source>
</evidence>
<sequence length="125" mass="14065">MSEPGLFGELPIQCAQERAMPLDLIELDKEINKNKPKDFFYTREIQDGKKLITIEGKGITVHFILNTEHNTIILKSFDDCFATSDGTPCEVAPRPLDTDEIIGDMKSLVEESIREVINPTLVENS</sequence>
<comment type="caution">
    <text evidence="1">The sequence shown here is derived from an EMBL/GenBank/DDBJ whole genome shotgun (WGS) entry which is preliminary data.</text>
</comment>
<proteinExistence type="predicted"/>
<dbReference type="AlphaFoldDB" id="A0A2M7IPT4"/>
<evidence type="ECO:0000313" key="2">
    <source>
        <dbReference type="Proteomes" id="UP000230837"/>
    </source>
</evidence>